<dbReference type="EMBL" id="CAJOBE010030652">
    <property type="protein sequence ID" value="CAF4289931.1"/>
    <property type="molecule type" value="Genomic_DNA"/>
</dbReference>
<sequence length="205" mass="24870">IDYQNELADFPWQSDLFISSFWIERKWIFQGQIEDEESSSYLIKPYKKRWYEFVNVNRKSNMKPATLLSIQYIPFYEYVDNLLDQIFYITRITLIYHLEFCQREIFIGSLMRIIRILPNLDSLKIWSILLLQSTCLPIIEQKFLRHIKNTNKITKVYLEKSLTNFEEVLFLIDLFPRMKYLQVNCASFINIELFIRVILIKILNK</sequence>
<evidence type="ECO:0000313" key="1">
    <source>
        <dbReference type="EMBL" id="CAF1566331.1"/>
    </source>
</evidence>
<name>A0A820H6M3_9BILA</name>
<feature type="non-terminal residue" evidence="2">
    <location>
        <position position="205"/>
    </location>
</feature>
<evidence type="ECO:0000313" key="2">
    <source>
        <dbReference type="EMBL" id="CAF4289931.1"/>
    </source>
</evidence>
<feature type="non-terminal residue" evidence="2">
    <location>
        <position position="1"/>
    </location>
</feature>
<reference evidence="2" key="1">
    <citation type="submission" date="2021-02" db="EMBL/GenBank/DDBJ databases">
        <authorList>
            <person name="Nowell W R."/>
        </authorList>
    </citation>
    <scope>NUCLEOTIDE SEQUENCE</scope>
</reference>
<protein>
    <submittedName>
        <fullName evidence="2">Uncharacterized protein</fullName>
    </submittedName>
</protein>
<gene>
    <name evidence="2" type="ORF">FNK824_LOCUS40229</name>
    <name evidence="1" type="ORF">SEV965_LOCUS39378</name>
</gene>
<dbReference type="AlphaFoldDB" id="A0A820H6M3"/>
<accession>A0A820H6M3</accession>
<dbReference type="EMBL" id="CAJNOU010013726">
    <property type="protein sequence ID" value="CAF1566331.1"/>
    <property type="molecule type" value="Genomic_DNA"/>
</dbReference>
<comment type="caution">
    <text evidence="2">The sequence shown here is derived from an EMBL/GenBank/DDBJ whole genome shotgun (WGS) entry which is preliminary data.</text>
</comment>
<proteinExistence type="predicted"/>
<organism evidence="2 3">
    <name type="scientific">Rotaria sordida</name>
    <dbReference type="NCBI Taxonomy" id="392033"/>
    <lineage>
        <taxon>Eukaryota</taxon>
        <taxon>Metazoa</taxon>
        <taxon>Spiralia</taxon>
        <taxon>Gnathifera</taxon>
        <taxon>Rotifera</taxon>
        <taxon>Eurotatoria</taxon>
        <taxon>Bdelloidea</taxon>
        <taxon>Philodinida</taxon>
        <taxon>Philodinidae</taxon>
        <taxon>Rotaria</taxon>
    </lineage>
</organism>
<dbReference type="Proteomes" id="UP000663889">
    <property type="component" value="Unassembled WGS sequence"/>
</dbReference>
<evidence type="ECO:0000313" key="3">
    <source>
        <dbReference type="Proteomes" id="UP000663874"/>
    </source>
</evidence>
<dbReference type="Proteomes" id="UP000663874">
    <property type="component" value="Unassembled WGS sequence"/>
</dbReference>